<gene>
    <name evidence="1" type="ordered locus">KSE_34880</name>
</gene>
<dbReference type="STRING" id="452652.KSE_34880"/>
<accession>E4NDL4</accession>
<dbReference type="RefSeq" id="WP_014136602.1">
    <property type="nucleotide sequence ID" value="NC_016109.1"/>
</dbReference>
<reference evidence="1 2" key="1">
    <citation type="journal article" date="2010" name="DNA Res.">
        <title>Genome sequence of Kitasatospora setae NBRC 14216T: an evolutionary snapshot of the family Streptomycetaceae.</title>
        <authorList>
            <person name="Ichikawa N."/>
            <person name="Oguchi A."/>
            <person name="Ikeda H."/>
            <person name="Ishikawa J."/>
            <person name="Kitani S."/>
            <person name="Watanabe Y."/>
            <person name="Nakamura S."/>
            <person name="Katano Y."/>
            <person name="Kishi E."/>
            <person name="Sasagawa M."/>
            <person name="Ankai A."/>
            <person name="Fukui S."/>
            <person name="Hashimoto Y."/>
            <person name="Kamata S."/>
            <person name="Otoguro M."/>
            <person name="Tanikawa S."/>
            <person name="Nihira T."/>
            <person name="Horinouchi S."/>
            <person name="Ohnishi Y."/>
            <person name="Hayakawa M."/>
            <person name="Kuzuyama T."/>
            <person name="Arisawa A."/>
            <person name="Nomoto F."/>
            <person name="Miura H."/>
            <person name="Takahashi Y."/>
            <person name="Fujita N."/>
        </authorList>
    </citation>
    <scope>NUCLEOTIDE SEQUENCE [LARGE SCALE GENOMIC DNA]</scope>
    <source>
        <strain evidence="2">ATCC 33774 / DSM 43861 / JCM 3304 / KCC A-0304 / NBRC 14216 / KM-6054</strain>
    </source>
</reference>
<dbReference type="Proteomes" id="UP000007076">
    <property type="component" value="Chromosome"/>
</dbReference>
<sequence>MGERAVAYVRSLGISDEQAERVFLLLAQRTQYDDPKDSRDTPMGILLNAVDVPRFAAHLGLLSEEFCQQLRGLKQLVRMDVLEHRDGSWEIVYGPSYTDHAPRAPRAATVTDQNVCGIHAFFMPGWDKYSTWGRDQMMGCLYAQIIHNNDDQDAEPRIWITPPRYAPQTIDELARHVTDALNPYQAVPLPVDLVKKWLTEEPLG</sequence>
<dbReference type="eggNOG" id="ENOG502ZDP7">
    <property type="taxonomic scope" value="Bacteria"/>
</dbReference>
<dbReference type="EMBL" id="AP010968">
    <property type="protein sequence ID" value="BAJ29295.1"/>
    <property type="molecule type" value="Genomic_DNA"/>
</dbReference>
<organism evidence="1 2">
    <name type="scientific">Kitasatospora setae (strain ATCC 33774 / DSM 43861 / JCM 3304 / KCC A-0304 / NBRC 14216 / KM-6054)</name>
    <name type="common">Streptomyces setae</name>
    <dbReference type="NCBI Taxonomy" id="452652"/>
    <lineage>
        <taxon>Bacteria</taxon>
        <taxon>Bacillati</taxon>
        <taxon>Actinomycetota</taxon>
        <taxon>Actinomycetes</taxon>
        <taxon>Kitasatosporales</taxon>
        <taxon>Streptomycetaceae</taxon>
        <taxon>Kitasatospora</taxon>
    </lineage>
</organism>
<keyword evidence="2" id="KW-1185">Reference proteome</keyword>
<evidence type="ECO:0000313" key="2">
    <source>
        <dbReference type="Proteomes" id="UP000007076"/>
    </source>
</evidence>
<dbReference type="HOGENOM" id="CLU_1341776_0_0_11"/>
<evidence type="ECO:0000313" key="1">
    <source>
        <dbReference type="EMBL" id="BAJ29295.1"/>
    </source>
</evidence>
<dbReference type="PATRIC" id="fig|452652.3.peg.3493"/>
<name>E4NDL4_KITSK</name>
<dbReference type="KEGG" id="ksk:KSE_34880"/>
<protein>
    <submittedName>
        <fullName evidence="1">Uncharacterized protein</fullName>
    </submittedName>
</protein>
<proteinExistence type="predicted"/>
<dbReference type="AlphaFoldDB" id="E4NDL4"/>